<dbReference type="CDD" id="cd16432">
    <property type="entry name" value="CheB_Rec"/>
    <property type="match status" value="1"/>
</dbReference>
<comment type="catalytic activity">
    <reaction evidence="5">
        <text>L-glutaminyl-[protein] + H2O = L-glutamyl-[protein] + NH4(+)</text>
        <dbReference type="Rhea" id="RHEA:16441"/>
        <dbReference type="Rhea" id="RHEA-COMP:10207"/>
        <dbReference type="Rhea" id="RHEA-COMP:10208"/>
        <dbReference type="ChEBI" id="CHEBI:15377"/>
        <dbReference type="ChEBI" id="CHEBI:28938"/>
        <dbReference type="ChEBI" id="CHEBI:29973"/>
        <dbReference type="ChEBI" id="CHEBI:30011"/>
        <dbReference type="EC" id="3.5.1.44"/>
    </reaction>
</comment>
<dbReference type="GO" id="GO:0000156">
    <property type="term" value="F:phosphorelay response regulator activity"/>
    <property type="evidence" value="ECO:0007669"/>
    <property type="project" value="InterPro"/>
</dbReference>
<evidence type="ECO:0000256" key="5">
    <source>
        <dbReference type="HAMAP-Rule" id="MF_00099"/>
    </source>
</evidence>
<dbReference type="InterPro" id="IPR011006">
    <property type="entry name" value="CheY-like_superfamily"/>
</dbReference>
<feature type="active site" evidence="5 6">
    <location>
        <position position="172"/>
    </location>
</feature>
<accession>A0A4Z0GTI7</accession>
<feature type="active site" evidence="5 6">
    <location>
        <position position="199"/>
    </location>
</feature>
<evidence type="ECO:0000256" key="6">
    <source>
        <dbReference type="PROSITE-ProRule" id="PRU00050"/>
    </source>
</evidence>
<sequence>MNPVRVLVVDDSAFMRQTLKAMIEEDSDLQVVATARDGEDALKKIARYHPDVVTLDIIMSGEKDGLQVLHDIMTDIPTPTIMVSGASDENVNYVIEAISNGAFDFIFKPSGKASEIERIELELQTKIKEASISKIHRTCADDVKKSALKDVTLSVNNIDKTRNESLVFIGTSTGGPRALQTVIPGLKKGLPAPVLVVQHMPPKFTKSLADRLCRMSELAVTEAVEGEVLSNGHVYIAPGGLHLQVKENEDGKLYVHLLDTPPVHGVKPSADVTLNSLLEIRERSFVVAILTGMGRDGADGITALKDSGADVHVIAESEESCVVFGMPRAAIETNKVDEICRINQVAAAICQQFGLKGDE</sequence>
<dbReference type="GO" id="GO:0008984">
    <property type="term" value="F:protein-glutamate methylesterase activity"/>
    <property type="evidence" value="ECO:0007669"/>
    <property type="project" value="UniProtKB-UniRule"/>
</dbReference>
<dbReference type="GO" id="GO:0050568">
    <property type="term" value="F:protein-glutamine glutaminase activity"/>
    <property type="evidence" value="ECO:0007669"/>
    <property type="project" value="UniProtKB-UniRule"/>
</dbReference>
<dbReference type="InterPro" id="IPR001789">
    <property type="entry name" value="Sig_transdc_resp-reg_receiver"/>
</dbReference>
<dbReference type="EC" id="3.1.1.61" evidence="5"/>
<dbReference type="HAMAP" id="MF_00099">
    <property type="entry name" value="CheB_chemtxs"/>
    <property type="match status" value="1"/>
</dbReference>
<dbReference type="OrthoDB" id="9793421at2"/>
<evidence type="ECO:0000256" key="1">
    <source>
        <dbReference type="ARBA" id="ARBA00022490"/>
    </source>
</evidence>
<dbReference type="CDD" id="cd17541">
    <property type="entry name" value="REC_CheB-like"/>
    <property type="match status" value="1"/>
</dbReference>
<dbReference type="Gene3D" id="3.40.50.2300">
    <property type="match status" value="1"/>
</dbReference>
<keyword evidence="1 5" id="KW-0963">Cytoplasm</keyword>
<feature type="domain" description="CheB-type methylesterase" evidence="9">
    <location>
        <begin position="160"/>
        <end position="356"/>
    </location>
</feature>
<keyword evidence="5 7" id="KW-0597">Phosphoprotein</keyword>
<proteinExistence type="inferred from homology"/>
<dbReference type="PIRSF" id="PIRSF000876">
    <property type="entry name" value="RR_chemtxs_CheB"/>
    <property type="match status" value="1"/>
</dbReference>
<dbReference type="Gene3D" id="3.40.50.180">
    <property type="entry name" value="Methylesterase CheB, C-terminal domain"/>
    <property type="match status" value="1"/>
</dbReference>
<dbReference type="InterPro" id="IPR035909">
    <property type="entry name" value="CheB_C"/>
</dbReference>
<evidence type="ECO:0000256" key="3">
    <source>
        <dbReference type="ARBA" id="ARBA00022801"/>
    </source>
</evidence>
<dbReference type="InterPro" id="IPR008248">
    <property type="entry name" value="CheB-like"/>
</dbReference>
<comment type="PTM">
    <text evidence="5">Phosphorylated by CheA. Phosphorylation of the N-terminal regulatory domain activates the methylesterase activity.</text>
</comment>
<comment type="caution">
    <text evidence="10">The sequence shown here is derived from an EMBL/GenBank/DDBJ whole genome shotgun (WGS) entry which is preliminary data.</text>
</comment>
<comment type="domain">
    <text evidence="5">Contains a C-terminal catalytic domain, and an N-terminal region which modulates catalytic activity.</text>
</comment>
<keyword evidence="3 5" id="KW-0378">Hydrolase</keyword>
<evidence type="ECO:0000313" key="11">
    <source>
        <dbReference type="Proteomes" id="UP000298347"/>
    </source>
</evidence>
<dbReference type="Pfam" id="PF00072">
    <property type="entry name" value="Response_reg"/>
    <property type="match status" value="1"/>
</dbReference>
<dbReference type="InterPro" id="IPR000673">
    <property type="entry name" value="Sig_transdc_resp-reg_Me-estase"/>
</dbReference>
<dbReference type="EMBL" id="SRJD01000001">
    <property type="protein sequence ID" value="TGB00300.1"/>
    <property type="molecule type" value="Genomic_DNA"/>
</dbReference>
<keyword evidence="11" id="KW-1185">Reference proteome</keyword>
<gene>
    <name evidence="5" type="primary">cheB</name>
    <name evidence="10" type="ORF">E4665_01095</name>
</gene>
<dbReference type="Proteomes" id="UP000298347">
    <property type="component" value="Unassembled WGS sequence"/>
</dbReference>
<dbReference type="AlphaFoldDB" id="A0A4Z0GTI7"/>
<comment type="catalytic activity">
    <reaction evidence="4 5">
        <text>[protein]-L-glutamate 5-O-methyl ester + H2O = L-glutamyl-[protein] + methanol + H(+)</text>
        <dbReference type="Rhea" id="RHEA:23236"/>
        <dbReference type="Rhea" id="RHEA-COMP:10208"/>
        <dbReference type="Rhea" id="RHEA-COMP:10311"/>
        <dbReference type="ChEBI" id="CHEBI:15377"/>
        <dbReference type="ChEBI" id="CHEBI:15378"/>
        <dbReference type="ChEBI" id="CHEBI:17790"/>
        <dbReference type="ChEBI" id="CHEBI:29973"/>
        <dbReference type="ChEBI" id="CHEBI:82795"/>
        <dbReference type="EC" id="3.1.1.61"/>
    </reaction>
</comment>
<comment type="subcellular location">
    <subcellularLocation>
        <location evidence="5">Cytoplasm</location>
    </subcellularLocation>
</comment>
<evidence type="ECO:0000256" key="4">
    <source>
        <dbReference type="ARBA" id="ARBA00048267"/>
    </source>
</evidence>
<dbReference type="PANTHER" id="PTHR42872:SF6">
    <property type="entry name" value="PROTEIN-GLUTAMATE METHYLESTERASE_PROTEIN-GLUTAMINE GLUTAMINASE"/>
    <property type="match status" value="1"/>
</dbReference>
<feature type="active site" evidence="5 6">
    <location>
        <position position="296"/>
    </location>
</feature>
<dbReference type="PANTHER" id="PTHR42872">
    <property type="entry name" value="PROTEIN-GLUTAMATE METHYLESTERASE/PROTEIN-GLUTAMINE GLUTAMINASE"/>
    <property type="match status" value="1"/>
</dbReference>
<dbReference type="RefSeq" id="WP_135346946.1">
    <property type="nucleotide sequence ID" value="NZ_SRJD01000001.1"/>
</dbReference>
<evidence type="ECO:0000256" key="2">
    <source>
        <dbReference type="ARBA" id="ARBA00022500"/>
    </source>
</evidence>
<evidence type="ECO:0000256" key="7">
    <source>
        <dbReference type="PROSITE-ProRule" id="PRU00169"/>
    </source>
</evidence>
<dbReference type="SMART" id="SM00448">
    <property type="entry name" value="REC"/>
    <property type="match status" value="1"/>
</dbReference>
<evidence type="ECO:0000259" key="8">
    <source>
        <dbReference type="PROSITE" id="PS50110"/>
    </source>
</evidence>
<feature type="modified residue" description="4-aspartylphosphate" evidence="5 7">
    <location>
        <position position="56"/>
    </location>
</feature>
<reference evidence="10 11" key="1">
    <citation type="journal article" date="2015" name="Int. J. Syst. Evol. Microbiol.">
        <title>Sporolactobacillus shoreae sp. nov. and Sporolactobacillus spathodeae sp. nov., two spore-forming lactic acid bacteria isolated from tree barks in Thailand.</title>
        <authorList>
            <person name="Thamacharoensuk T."/>
            <person name="Kitahara M."/>
            <person name="Ohkuma M."/>
            <person name="Thongchul N."/>
            <person name="Tanasupawat S."/>
        </authorList>
    </citation>
    <scope>NUCLEOTIDE SEQUENCE [LARGE SCALE GENOMIC DNA]</scope>
    <source>
        <strain evidence="10 11">BK92</strain>
    </source>
</reference>
<dbReference type="EC" id="3.5.1.44" evidence="5"/>
<feature type="domain" description="Response regulatory" evidence="8">
    <location>
        <begin position="5"/>
        <end position="123"/>
    </location>
</feature>
<comment type="similarity">
    <text evidence="5">Belongs to the CheB family.</text>
</comment>
<evidence type="ECO:0000259" key="9">
    <source>
        <dbReference type="PROSITE" id="PS50122"/>
    </source>
</evidence>
<dbReference type="Pfam" id="PF01339">
    <property type="entry name" value="CheB_methylest"/>
    <property type="match status" value="1"/>
</dbReference>
<dbReference type="GO" id="GO:0005737">
    <property type="term" value="C:cytoplasm"/>
    <property type="evidence" value="ECO:0007669"/>
    <property type="project" value="UniProtKB-SubCell"/>
</dbReference>
<comment type="function">
    <text evidence="5">Involved in chemotaxis. Part of a chemotaxis signal transduction system that modulates chemotaxis in response to various stimuli. Catalyzes the demethylation of specific methylglutamate residues introduced into the chemoreceptors (methyl-accepting chemotaxis proteins or MCP) by CheR. Also mediates the irreversible deamidation of specific glutamine residues to glutamic acid.</text>
</comment>
<dbReference type="GO" id="GO:0006935">
    <property type="term" value="P:chemotaxis"/>
    <property type="evidence" value="ECO:0007669"/>
    <property type="project" value="UniProtKB-UniRule"/>
</dbReference>
<keyword evidence="2 5" id="KW-0145">Chemotaxis</keyword>
<dbReference type="PROSITE" id="PS50110">
    <property type="entry name" value="RESPONSE_REGULATORY"/>
    <property type="match status" value="1"/>
</dbReference>
<dbReference type="SUPFAM" id="SSF52738">
    <property type="entry name" value="Methylesterase CheB, C-terminal domain"/>
    <property type="match status" value="1"/>
</dbReference>
<name>A0A4Z0GTI7_9BACL</name>
<dbReference type="PROSITE" id="PS50122">
    <property type="entry name" value="CHEB"/>
    <property type="match status" value="1"/>
</dbReference>
<organism evidence="10 11">
    <name type="scientific">Sporolactobacillus shoreae</name>
    <dbReference type="NCBI Taxonomy" id="1465501"/>
    <lineage>
        <taxon>Bacteria</taxon>
        <taxon>Bacillati</taxon>
        <taxon>Bacillota</taxon>
        <taxon>Bacilli</taxon>
        <taxon>Bacillales</taxon>
        <taxon>Sporolactobacillaceae</taxon>
        <taxon>Sporolactobacillus</taxon>
    </lineage>
</organism>
<dbReference type="NCBIfam" id="NF001965">
    <property type="entry name" value="PRK00742.1"/>
    <property type="match status" value="1"/>
</dbReference>
<protein>
    <recommendedName>
        <fullName evidence="5">Protein-glutamate methylesterase/protein-glutamine glutaminase</fullName>
        <ecNumber evidence="5">3.1.1.61</ecNumber>
        <ecNumber evidence="5">3.5.1.44</ecNumber>
    </recommendedName>
</protein>
<dbReference type="SUPFAM" id="SSF52172">
    <property type="entry name" value="CheY-like"/>
    <property type="match status" value="1"/>
</dbReference>
<evidence type="ECO:0000313" key="10">
    <source>
        <dbReference type="EMBL" id="TGB00300.1"/>
    </source>
</evidence>